<sequence length="203" mass="22643">MKLSASFFEHKTTIEVARDLLGMKLVHDTGERKYSGWIVETEAYLGGNDQTAHSYSGRRTKRTEIMFGKPGGIYMYQMHRQVLLNIITMKEGVPEGVLIRALEPLTELNAMQENRSGRSGIELTNGPGKLTQALEMKISDYGKTLFTSDIWIETGKTPRKIDATERIGVSGKGLASHFPLRFTVHGNPYLSGKKGLVLKNHGF</sequence>
<evidence type="ECO:0000256" key="4">
    <source>
        <dbReference type="ARBA" id="ARBA00023204"/>
    </source>
</evidence>
<dbReference type="Pfam" id="PF02245">
    <property type="entry name" value="Pur_DNA_glyco"/>
    <property type="match status" value="1"/>
</dbReference>
<organism evidence="6 7">
    <name type="scientific">Listeria floridensis FSL S10-1187</name>
    <dbReference type="NCBI Taxonomy" id="1265817"/>
    <lineage>
        <taxon>Bacteria</taxon>
        <taxon>Bacillati</taxon>
        <taxon>Bacillota</taxon>
        <taxon>Bacilli</taxon>
        <taxon>Bacillales</taxon>
        <taxon>Listeriaceae</taxon>
        <taxon>Listeria</taxon>
    </lineage>
</organism>
<dbReference type="InterPro" id="IPR011034">
    <property type="entry name" value="Formyl_transferase-like_C_sf"/>
</dbReference>
<dbReference type="InterPro" id="IPR003180">
    <property type="entry name" value="MPG"/>
</dbReference>
<dbReference type="Gene3D" id="3.10.300.10">
    <property type="entry name" value="Methylpurine-DNA glycosylase (MPG)"/>
    <property type="match status" value="1"/>
</dbReference>
<dbReference type="HAMAP" id="MF_00527">
    <property type="entry name" value="3MGH"/>
    <property type="match status" value="1"/>
</dbReference>
<name>A0ABN0RCY8_9LIST</name>
<keyword evidence="4 5" id="KW-0234">DNA repair</keyword>
<keyword evidence="6" id="KW-0326">Glycosidase</keyword>
<dbReference type="NCBIfam" id="TIGR00567">
    <property type="entry name" value="3mg"/>
    <property type="match status" value="1"/>
</dbReference>
<evidence type="ECO:0000256" key="2">
    <source>
        <dbReference type="ARBA" id="ARBA00022763"/>
    </source>
</evidence>
<keyword evidence="7" id="KW-1185">Reference proteome</keyword>
<dbReference type="CDD" id="cd00540">
    <property type="entry name" value="AAG"/>
    <property type="match status" value="1"/>
</dbReference>
<comment type="caution">
    <text evidence="6">The sequence shown here is derived from an EMBL/GenBank/DDBJ whole genome shotgun (WGS) entry which is preliminary data.</text>
</comment>
<dbReference type="RefSeq" id="WP_036098060.1">
    <property type="nucleotide sequence ID" value="NZ_AODF01000030.1"/>
</dbReference>
<dbReference type="EC" id="3.2.2.-" evidence="5"/>
<dbReference type="GO" id="GO:0016798">
    <property type="term" value="F:hydrolase activity, acting on glycosyl bonds"/>
    <property type="evidence" value="ECO:0007669"/>
    <property type="project" value="UniProtKB-KW"/>
</dbReference>
<keyword evidence="3 5" id="KW-0378">Hydrolase</keyword>
<proteinExistence type="inferred from homology"/>
<accession>A0ABN0RCY8</accession>
<keyword evidence="2 5" id="KW-0227">DNA damage</keyword>
<evidence type="ECO:0000313" key="6">
    <source>
        <dbReference type="EMBL" id="EUJ28015.1"/>
    </source>
</evidence>
<dbReference type="PANTHER" id="PTHR10429">
    <property type="entry name" value="DNA-3-METHYLADENINE GLYCOSYLASE"/>
    <property type="match status" value="1"/>
</dbReference>
<evidence type="ECO:0000256" key="1">
    <source>
        <dbReference type="ARBA" id="ARBA00009232"/>
    </source>
</evidence>
<dbReference type="SUPFAM" id="SSF50486">
    <property type="entry name" value="FMT C-terminal domain-like"/>
    <property type="match status" value="1"/>
</dbReference>
<comment type="similarity">
    <text evidence="1 5">Belongs to the DNA glycosylase MPG family.</text>
</comment>
<dbReference type="Proteomes" id="UP000019249">
    <property type="component" value="Unassembled WGS sequence"/>
</dbReference>
<dbReference type="EMBL" id="AODF01000030">
    <property type="protein sequence ID" value="EUJ28015.1"/>
    <property type="molecule type" value="Genomic_DNA"/>
</dbReference>
<dbReference type="PANTHER" id="PTHR10429:SF0">
    <property type="entry name" value="DNA-3-METHYLADENINE GLYCOSYLASE"/>
    <property type="match status" value="1"/>
</dbReference>
<dbReference type="InterPro" id="IPR036995">
    <property type="entry name" value="MPG_sf"/>
</dbReference>
<dbReference type="NCBIfam" id="NF002002">
    <property type="entry name" value="PRK00802.1-2"/>
    <property type="match status" value="1"/>
</dbReference>
<reference evidence="6 7" key="1">
    <citation type="journal article" date="2014" name="Int. J. Syst. Evol. Microbiol.">
        <title>Listeria floridensis sp. nov., Listeria aquatica sp. nov., Listeria cornellensis sp. nov., Listeria riparia sp. nov. and Listeria grandensis sp. nov., from agricultural and natural environments.</title>
        <authorList>
            <person name="den Bakker H.C."/>
            <person name="Warchocki S."/>
            <person name="Wright E.M."/>
            <person name="Allred A.F."/>
            <person name="Ahlstrom C."/>
            <person name="Manuel C.S."/>
            <person name="Stasiewicz M.J."/>
            <person name="Burrell A."/>
            <person name="Roof S."/>
            <person name="Strawn L."/>
            <person name="Fortes E.D."/>
            <person name="Nightingale K.K."/>
            <person name="Kephart D."/>
            <person name="Wiedmann M."/>
        </authorList>
    </citation>
    <scope>NUCLEOTIDE SEQUENCE [LARGE SCALE GENOMIC DNA]</scope>
    <source>
        <strain evidence="6 7">FSL S10-1187</strain>
    </source>
</reference>
<evidence type="ECO:0000256" key="5">
    <source>
        <dbReference type="HAMAP-Rule" id="MF_00527"/>
    </source>
</evidence>
<evidence type="ECO:0000313" key="7">
    <source>
        <dbReference type="Proteomes" id="UP000019249"/>
    </source>
</evidence>
<gene>
    <name evidence="6" type="ORF">MFLO_12661</name>
</gene>
<protein>
    <recommendedName>
        <fullName evidence="5">Putative 3-methyladenine DNA glycosylase</fullName>
        <ecNumber evidence="5">3.2.2.-</ecNumber>
    </recommendedName>
</protein>
<evidence type="ECO:0000256" key="3">
    <source>
        <dbReference type="ARBA" id="ARBA00022801"/>
    </source>
</evidence>